<accession>A5MZ09</accession>
<evidence type="ECO:0000313" key="1">
    <source>
        <dbReference type="EMBL" id="EDK34105.1"/>
    </source>
</evidence>
<dbReference type="KEGG" id="ckl:CKL_2093"/>
<proteinExistence type="predicted"/>
<dbReference type="STRING" id="431943.CKL_2093"/>
<dbReference type="EMBL" id="CP000673">
    <property type="protein sequence ID" value="EDK34105.1"/>
    <property type="molecule type" value="Genomic_DNA"/>
</dbReference>
<evidence type="ECO:0000313" key="2">
    <source>
        <dbReference type="Proteomes" id="UP000002411"/>
    </source>
</evidence>
<dbReference type="RefSeq" id="WP_012102431.1">
    <property type="nucleotide sequence ID" value="NC_009706.1"/>
</dbReference>
<name>A5MZ09_CLOK5</name>
<organism evidence="1 2">
    <name type="scientific">Clostridium kluyveri (strain ATCC 8527 / DSM 555 / NBRC 12016 / NCIMB 10680 / K1)</name>
    <dbReference type="NCBI Taxonomy" id="431943"/>
    <lineage>
        <taxon>Bacteria</taxon>
        <taxon>Bacillati</taxon>
        <taxon>Bacillota</taxon>
        <taxon>Clostridia</taxon>
        <taxon>Eubacteriales</taxon>
        <taxon>Clostridiaceae</taxon>
        <taxon>Clostridium</taxon>
    </lineage>
</organism>
<dbReference type="AlphaFoldDB" id="A5MZ09"/>
<evidence type="ECO:0008006" key="3">
    <source>
        <dbReference type="Google" id="ProtNLM"/>
    </source>
</evidence>
<dbReference type="Proteomes" id="UP000002411">
    <property type="component" value="Chromosome"/>
</dbReference>
<keyword evidence="2" id="KW-1185">Reference proteome</keyword>
<sequence length="79" mass="8862">MDIAEMSIVMNQSKLWQDIVGIVIMKMTINKGLENAMQITEIMSNISADPNLTNNNIDRGCRISIKNANAREHTQVCVK</sequence>
<reference evidence="1 2" key="1">
    <citation type="journal article" date="2008" name="Proc. Natl. Acad. Sci. U.S.A.">
        <title>The genome of Clostridium kluyveri, a strict anaerobe with unique metabolic features.</title>
        <authorList>
            <person name="Seedorf H."/>
            <person name="Fricke W.F."/>
            <person name="Veith B."/>
            <person name="Brueggemann H."/>
            <person name="Liesegang H."/>
            <person name="Strittmatter A."/>
            <person name="Miethke M."/>
            <person name="Buckel W."/>
            <person name="Hinderberger J."/>
            <person name="Li F."/>
            <person name="Hagemeier C."/>
            <person name="Thauer R.K."/>
            <person name="Gottschalk G."/>
        </authorList>
    </citation>
    <scope>NUCLEOTIDE SEQUENCE [LARGE SCALE GENOMIC DNA]</scope>
    <source>
        <strain evidence="2">ATCC 8527 / DSM 555 / NCIMB 10680</strain>
    </source>
</reference>
<dbReference type="Pfam" id="PF14070">
    <property type="entry name" value="YjfB_motility"/>
    <property type="match status" value="1"/>
</dbReference>
<dbReference type="HOGENOM" id="CLU_2599848_0_0_9"/>
<dbReference type="InterPro" id="IPR025906">
    <property type="entry name" value="YjfB_motility"/>
</dbReference>
<gene>
    <name evidence="1" type="ordered locus">CKL_2093</name>
</gene>
<protein>
    <recommendedName>
        <fullName evidence="3">Motility protein</fullName>
    </recommendedName>
</protein>